<protein>
    <submittedName>
        <fullName evidence="1">Pea phy phytochrome apoprotein</fullName>
    </submittedName>
</protein>
<name>Q5NV54_PEA</name>
<organism evidence="1">
    <name type="scientific">Pisum sativum</name>
    <name type="common">Garden pea</name>
    <name type="synonym">Lathyrus oleraceus</name>
    <dbReference type="NCBI Taxonomy" id="3888"/>
    <lineage>
        <taxon>Eukaryota</taxon>
        <taxon>Viridiplantae</taxon>
        <taxon>Streptophyta</taxon>
        <taxon>Embryophyta</taxon>
        <taxon>Tracheophyta</taxon>
        <taxon>Spermatophyta</taxon>
        <taxon>Magnoliopsida</taxon>
        <taxon>eudicotyledons</taxon>
        <taxon>Gunneridae</taxon>
        <taxon>Pentapetalae</taxon>
        <taxon>rosids</taxon>
        <taxon>fabids</taxon>
        <taxon>Fabales</taxon>
        <taxon>Fabaceae</taxon>
        <taxon>Papilionoideae</taxon>
        <taxon>50 kb inversion clade</taxon>
        <taxon>NPAAA clade</taxon>
        <taxon>Hologalegina</taxon>
        <taxon>IRL clade</taxon>
        <taxon>Fabeae</taxon>
        <taxon>Lathyrus</taxon>
    </lineage>
</organism>
<reference evidence="1" key="1">
    <citation type="journal article" date="1988" name="Plant Mol. Biol.">
        <title>Nucleotide sequence and expression of the phytochrome gene in Pisum sativum: differential regulation by light of multiple transcripts.</title>
        <authorList>
            <person name="Sato N."/>
        </authorList>
    </citation>
    <scope>NUCLEOTIDE SEQUENCE</scope>
</reference>
<proteinExistence type="predicted"/>
<sequence>MVCWSPTNGYFNPYL</sequence>
<accession>Q5NV54</accession>
<dbReference type="EMBL" id="X14077">
    <property type="protein sequence ID" value="CAA32241.1"/>
    <property type="molecule type" value="Genomic_DNA"/>
</dbReference>
<reference evidence="1" key="2">
    <citation type="submission" date="1990-10" db="EMBL/GenBank/DDBJ databases">
        <authorList>
            <person name="Sato N."/>
        </authorList>
    </citation>
    <scope>NUCLEOTIDE SEQUENCE</scope>
</reference>
<evidence type="ECO:0000313" key="1">
    <source>
        <dbReference type="EMBL" id="CAA32241.1"/>
    </source>
</evidence>